<gene>
    <name evidence="2" type="ordered locus">Celgi_0131</name>
</gene>
<dbReference type="EMBL" id="CP002665">
    <property type="protein sequence ID" value="AEI10662.1"/>
    <property type="molecule type" value="Genomic_DNA"/>
</dbReference>
<proteinExistence type="predicted"/>
<evidence type="ECO:0000256" key="1">
    <source>
        <dbReference type="SAM" id="MobiDB-lite"/>
    </source>
</evidence>
<dbReference type="HOGENOM" id="CLU_2804584_0_0_11"/>
<keyword evidence="3" id="KW-1185">Reference proteome</keyword>
<name>F8A2U5_CELGA</name>
<dbReference type="Proteomes" id="UP000000485">
    <property type="component" value="Chromosome"/>
</dbReference>
<feature type="compositionally biased region" description="Basic residues" evidence="1">
    <location>
        <begin position="27"/>
        <end position="37"/>
    </location>
</feature>
<evidence type="ECO:0000313" key="3">
    <source>
        <dbReference type="Proteomes" id="UP000000485"/>
    </source>
</evidence>
<sequence>MSVPLTGPVAPARFRRDRAERGARARPTSRVRTHGRRGSGVPVAGRFLTARPARTAAGAAGIGLALS</sequence>
<dbReference type="KEGG" id="cga:Celgi_0131"/>
<reference evidence="3" key="1">
    <citation type="submission" date="2011-04" db="EMBL/GenBank/DDBJ databases">
        <title>Complete sequence of Cellvibrio gilvus ATCC 13127.</title>
        <authorList>
            <person name="Lucas S."/>
            <person name="Han J."/>
            <person name="Lapidus A."/>
            <person name="Cheng J.-F."/>
            <person name="Goodwin L."/>
            <person name="Pitluck S."/>
            <person name="Peters L."/>
            <person name="Munk A."/>
            <person name="Detter J.C."/>
            <person name="Han C."/>
            <person name="Tapia R."/>
            <person name="Land M."/>
            <person name="Hauser L."/>
            <person name="Kyrpides N."/>
            <person name="Ivanova N."/>
            <person name="Ovchinnikova G."/>
            <person name="Pagani I."/>
            <person name="Mead D."/>
            <person name="Brumm P."/>
            <person name="Woyke T."/>
        </authorList>
    </citation>
    <scope>NUCLEOTIDE SEQUENCE [LARGE SCALE GENOMIC DNA]</scope>
    <source>
        <strain evidence="3">ATCC 13127 / NRRL B-14078</strain>
    </source>
</reference>
<accession>F8A2U5</accession>
<organism evidence="2 3">
    <name type="scientific">Cellulomonas gilvus (strain ATCC 13127 / NRRL B-14078)</name>
    <name type="common">Cellvibrio gilvus</name>
    <dbReference type="NCBI Taxonomy" id="593907"/>
    <lineage>
        <taxon>Bacteria</taxon>
        <taxon>Bacillati</taxon>
        <taxon>Actinomycetota</taxon>
        <taxon>Actinomycetes</taxon>
        <taxon>Micrococcales</taxon>
        <taxon>Cellulomonadaceae</taxon>
        <taxon>Cellulomonas</taxon>
    </lineage>
</organism>
<evidence type="ECO:0000313" key="2">
    <source>
        <dbReference type="EMBL" id="AEI10662.1"/>
    </source>
</evidence>
<dbReference type="AlphaFoldDB" id="F8A2U5"/>
<feature type="region of interest" description="Disordered" evidence="1">
    <location>
        <begin position="1"/>
        <end position="42"/>
    </location>
</feature>
<protein>
    <submittedName>
        <fullName evidence="2">Uncharacterized protein</fullName>
    </submittedName>
</protein>